<evidence type="ECO:0000256" key="6">
    <source>
        <dbReference type="RuleBase" id="RU003930"/>
    </source>
</evidence>
<keyword evidence="5" id="KW-0699">rRNA-binding</keyword>
<evidence type="ECO:0000256" key="4">
    <source>
        <dbReference type="ARBA" id="ARBA00035245"/>
    </source>
</evidence>
<protein>
    <recommendedName>
        <fullName evidence="4 5">Large ribosomal subunit protein uL5</fullName>
    </recommendedName>
</protein>
<dbReference type="SUPFAM" id="SSF55282">
    <property type="entry name" value="RL5-like"/>
    <property type="match status" value="1"/>
</dbReference>
<feature type="domain" description="Large ribosomal subunit protein uL5 N-terminal" evidence="7">
    <location>
        <begin position="27"/>
        <end position="83"/>
    </location>
</feature>
<dbReference type="PANTHER" id="PTHR11994">
    <property type="entry name" value="60S RIBOSOMAL PROTEIN L11-RELATED"/>
    <property type="match status" value="1"/>
</dbReference>
<evidence type="ECO:0000313" key="9">
    <source>
        <dbReference type="EMBL" id="KKS97392.1"/>
    </source>
</evidence>
<dbReference type="HAMAP" id="MF_01333_B">
    <property type="entry name" value="Ribosomal_uL5_B"/>
    <property type="match status" value="1"/>
</dbReference>
<comment type="function">
    <text evidence="5">This is 1 of the proteins that bind and probably mediate the attachment of the 5S RNA into the large ribosomal subunit, where it forms part of the central protuberance. In the 70S ribosome it contacts protein S13 of the 30S subunit (bridge B1b), connecting the 2 subunits; this bridge is implicated in subunit movement. Contacts the P site tRNA; the 5S rRNA and some of its associated proteins might help stabilize positioning of ribosome-bound tRNAs.</text>
</comment>
<sequence>MKKKNLLKDKYEKEVVKGMMSEFGTKNRLSVPKINKVVVNMGIKDLHKDKQLKEQLQLDLATITGQKPKVQPAKKSIAGFGIRQGMPVGLTVTLRGERMYSFLAKVITAVLPRLRDFRGVPRKSFDKAGNYTIGFSEHTVFPELDIAKVGKPHGLEMTIVINSGDPKKSFKMLELLGMPFSKEEI</sequence>
<dbReference type="InterPro" id="IPR002132">
    <property type="entry name" value="Ribosomal_uL5"/>
</dbReference>
<comment type="similarity">
    <text evidence="1 5 6">Belongs to the universal ribosomal protein uL5 family.</text>
</comment>
<keyword evidence="3 5" id="KW-0687">Ribonucleoprotein</keyword>
<dbReference type="GO" id="GO:0006412">
    <property type="term" value="P:translation"/>
    <property type="evidence" value="ECO:0007669"/>
    <property type="project" value="UniProtKB-UniRule"/>
</dbReference>
<organism evidence="9 10">
    <name type="scientific">Candidatus Woesebacteria bacterium GW2011_GWB1_43_14</name>
    <dbReference type="NCBI Taxonomy" id="1618578"/>
    <lineage>
        <taxon>Bacteria</taxon>
        <taxon>Candidatus Woeseibacteriota</taxon>
    </lineage>
</organism>
<dbReference type="Pfam" id="PF00281">
    <property type="entry name" value="Ribosomal_L5"/>
    <property type="match status" value="1"/>
</dbReference>
<dbReference type="Gene3D" id="3.30.1440.10">
    <property type="match status" value="1"/>
</dbReference>
<dbReference type="Proteomes" id="UP000034090">
    <property type="component" value="Unassembled WGS sequence"/>
</dbReference>
<comment type="subunit">
    <text evidence="5">Part of the 50S ribosomal subunit; part of the 5S rRNA/L5/L18/L25 subcomplex. Contacts the 5S rRNA and the P site tRNA. Forms a bridge to the 30S subunit in the 70S ribosome.</text>
</comment>
<keyword evidence="5" id="KW-0820">tRNA-binding</keyword>
<reference evidence="9 10" key="1">
    <citation type="journal article" date="2015" name="Nature">
        <title>rRNA introns, odd ribosomes, and small enigmatic genomes across a large radiation of phyla.</title>
        <authorList>
            <person name="Brown C.T."/>
            <person name="Hug L.A."/>
            <person name="Thomas B.C."/>
            <person name="Sharon I."/>
            <person name="Castelle C.J."/>
            <person name="Singh A."/>
            <person name="Wilkins M.J."/>
            <person name="Williams K.H."/>
            <person name="Banfield J.F."/>
        </authorList>
    </citation>
    <scope>NUCLEOTIDE SEQUENCE [LARGE SCALE GENOMIC DNA]</scope>
</reference>
<keyword evidence="5" id="KW-0694">RNA-binding</keyword>
<evidence type="ECO:0000256" key="3">
    <source>
        <dbReference type="ARBA" id="ARBA00023274"/>
    </source>
</evidence>
<dbReference type="STRING" id="1618578.UV74_C0013G0514"/>
<dbReference type="GO" id="GO:0000049">
    <property type="term" value="F:tRNA binding"/>
    <property type="evidence" value="ECO:0007669"/>
    <property type="project" value="UniProtKB-UniRule"/>
</dbReference>
<evidence type="ECO:0000259" key="7">
    <source>
        <dbReference type="Pfam" id="PF00281"/>
    </source>
</evidence>
<dbReference type="PATRIC" id="fig|1618578.3.peg.869"/>
<name>A0A0G1DIH6_9BACT</name>
<dbReference type="GO" id="GO:0005840">
    <property type="term" value="C:ribosome"/>
    <property type="evidence" value="ECO:0007669"/>
    <property type="project" value="UniProtKB-KW"/>
</dbReference>
<dbReference type="AlphaFoldDB" id="A0A0G1DIH6"/>
<proteinExistence type="inferred from homology"/>
<dbReference type="GO" id="GO:1990904">
    <property type="term" value="C:ribonucleoprotein complex"/>
    <property type="evidence" value="ECO:0007669"/>
    <property type="project" value="UniProtKB-KW"/>
</dbReference>
<accession>A0A0G1DIH6</accession>
<dbReference type="NCBIfam" id="NF000585">
    <property type="entry name" value="PRK00010.1"/>
    <property type="match status" value="1"/>
</dbReference>
<gene>
    <name evidence="5" type="primary">rplE</name>
    <name evidence="9" type="ORF">UV74_C0013G0514</name>
</gene>
<evidence type="ECO:0000313" key="10">
    <source>
        <dbReference type="Proteomes" id="UP000034090"/>
    </source>
</evidence>
<evidence type="ECO:0000256" key="5">
    <source>
        <dbReference type="HAMAP-Rule" id="MF_01333"/>
    </source>
</evidence>
<evidence type="ECO:0000256" key="1">
    <source>
        <dbReference type="ARBA" id="ARBA00008553"/>
    </source>
</evidence>
<comment type="caution">
    <text evidence="9">The sequence shown here is derived from an EMBL/GenBank/DDBJ whole genome shotgun (WGS) entry which is preliminary data.</text>
</comment>
<keyword evidence="2 5" id="KW-0689">Ribosomal protein</keyword>
<dbReference type="FunFam" id="3.30.1440.10:FF:000001">
    <property type="entry name" value="50S ribosomal protein L5"/>
    <property type="match status" value="1"/>
</dbReference>
<dbReference type="InterPro" id="IPR031310">
    <property type="entry name" value="Ribosomal_uL5_N"/>
</dbReference>
<evidence type="ECO:0000256" key="2">
    <source>
        <dbReference type="ARBA" id="ARBA00022980"/>
    </source>
</evidence>
<evidence type="ECO:0000259" key="8">
    <source>
        <dbReference type="Pfam" id="PF00673"/>
    </source>
</evidence>
<dbReference type="InterPro" id="IPR020930">
    <property type="entry name" value="Ribosomal_uL5_bac-type"/>
</dbReference>
<dbReference type="InterPro" id="IPR022803">
    <property type="entry name" value="Ribosomal_uL5_dom_sf"/>
</dbReference>
<dbReference type="InterPro" id="IPR031309">
    <property type="entry name" value="Ribosomal_uL5_C"/>
</dbReference>
<dbReference type="GO" id="GO:0003735">
    <property type="term" value="F:structural constituent of ribosome"/>
    <property type="evidence" value="ECO:0007669"/>
    <property type="project" value="InterPro"/>
</dbReference>
<dbReference type="GO" id="GO:0019843">
    <property type="term" value="F:rRNA binding"/>
    <property type="evidence" value="ECO:0007669"/>
    <property type="project" value="UniProtKB-UniRule"/>
</dbReference>
<dbReference type="Pfam" id="PF00673">
    <property type="entry name" value="Ribosomal_L5_C"/>
    <property type="match status" value="1"/>
</dbReference>
<dbReference type="EMBL" id="LCFQ01000013">
    <property type="protein sequence ID" value="KKS97392.1"/>
    <property type="molecule type" value="Genomic_DNA"/>
</dbReference>
<feature type="domain" description="Large ribosomal subunit protein uL5 C-terminal" evidence="8">
    <location>
        <begin position="87"/>
        <end position="180"/>
    </location>
</feature>
<dbReference type="PIRSF" id="PIRSF002161">
    <property type="entry name" value="Ribosomal_L5"/>
    <property type="match status" value="1"/>
</dbReference>